<dbReference type="GO" id="GO:0006006">
    <property type="term" value="P:glucose metabolic process"/>
    <property type="evidence" value="ECO:0007669"/>
    <property type="project" value="TreeGrafter"/>
</dbReference>
<sequence length="69" mass="7783">MHLNSYRDAVEHFVSALELQKGGPDSSSIWPTLRSATIRMPDAPDEILRALDRRDLTAFKAAMSKMRPL</sequence>
<keyword evidence="7" id="KW-1185">Reference proteome</keyword>
<evidence type="ECO:0000256" key="1">
    <source>
        <dbReference type="ARBA" id="ARBA00022679"/>
    </source>
</evidence>
<proteinExistence type="predicted"/>
<evidence type="ECO:0000256" key="2">
    <source>
        <dbReference type="ARBA" id="ARBA00022723"/>
    </source>
</evidence>
<evidence type="ECO:0000256" key="3">
    <source>
        <dbReference type="ARBA" id="ARBA00022777"/>
    </source>
</evidence>
<keyword evidence="1" id="KW-0808">Transferase</keyword>
<dbReference type="OrthoDB" id="10006023at2759"/>
<dbReference type="GO" id="GO:0005783">
    <property type="term" value="C:endoplasmic reticulum"/>
    <property type="evidence" value="ECO:0007669"/>
    <property type="project" value="TreeGrafter"/>
</dbReference>
<evidence type="ECO:0000313" key="5">
    <source>
        <dbReference type="EMBL" id="KHJ79012.1"/>
    </source>
</evidence>
<dbReference type="Proteomes" id="UP000053660">
    <property type="component" value="Unassembled WGS sequence"/>
</dbReference>
<dbReference type="InterPro" id="IPR011990">
    <property type="entry name" value="TPR-like_helical_dom_sf"/>
</dbReference>
<dbReference type="InterPro" id="IPR007666">
    <property type="entry name" value="ADP_PFK/GK"/>
</dbReference>
<dbReference type="GO" id="GO:0043843">
    <property type="term" value="F:ADP-specific glucokinase activity"/>
    <property type="evidence" value="ECO:0007669"/>
    <property type="project" value="TreeGrafter"/>
</dbReference>
<keyword evidence="2" id="KW-0479">Metal-binding</keyword>
<keyword evidence="4" id="KW-0460">Magnesium</keyword>
<protein>
    <submittedName>
        <fullName evidence="6">Uncharacterized protein</fullName>
    </submittedName>
</protein>
<evidence type="ECO:0000313" key="6">
    <source>
        <dbReference type="EMBL" id="KHJ85849.1"/>
    </source>
</evidence>
<evidence type="ECO:0000256" key="4">
    <source>
        <dbReference type="ARBA" id="ARBA00022842"/>
    </source>
</evidence>
<dbReference type="AlphaFoldDB" id="A0A0B1SLN0"/>
<keyword evidence="3" id="KW-0418">Kinase</keyword>
<dbReference type="SUPFAM" id="SSF48452">
    <property type="entry name" value="TPR-like"/>
    <property type="match status" value="1"/>
</dbReference>
<dbReference type="EMBL" id="KN562358">
    <property type="protein sequence ID" value="KHJ85849.1"/>
    <property type="molecule type" value="Genomic_DNA"/>
</dbReference>
<dbReference type="GO" id="GO:0046872">
    <property type="term" value="F:metal ion binding"/>
    <property type="evidence" value="ECO:0007669"/>
    <property type="project" value="UniProtKB-KW"/>
</dbReference>
<dbReference type="PANTHER" id="PTHR21208:SF0">
    <property type="entry name" value="ADP-DEPENDENT GLUCOKINASE"/>
    <property type="match status" value="1"/>
</dbReference>
<dbReference type="EMBL" id="KN607503">
    <property type="protein sequence ID" value="KHJ79012.1"/>
    <property type="molecule type" value="Genomic_DNA"/>
</dbReference>
<name>A0A0B1SLN0_OESDE</name>
<dbReference type="PANTHER" id="PTHR21208">
    <property type="entry name" value="ADP-DEPENDENT GLUCOKINASE"/>
    <property type="match status" value="1"/>
</dbReference>
<gene>
    <name evidence="6" type="ORF">OESDEN_14414</name>
    <name evidence="5" type="ORF">OESDEN_21352</name>
</gene>
<reference evidence="6 7" key="1">
    <citation type="submission" date="2014-03" db="EMBL/GenBank/DDBJ databases">
        <title>Draft genome of the hookworm Oesophagostomum dentatum.</title>
        <authorList>
            <person name="Mitreva M."/>
        </authorList>
    </citation>
    <scope>NUCLEOTIDE SEQUENCE [LARGE SCALE GENOMIC DNA]</scope>
    <source>
        <strain evidence="6 7">OD-Hann</strain>
    </source>
</reference>
<accession>A0A0B1SLN0</accession>
<dbReference type="Gene3D" id="1.25.40.10">
    <property type="entry name" value="Tetratricopeptide repeat domain"/>
    <property type="match status" value="1"/>
</dbReference>
<organism evidence="6 7">
    <name type="scientific">Oesophagostomum dentatum</name>
    <name type="common">Nodular worm</name>
    <dbReference type="NCBI Taxonomy" id="61180"/>
    <lineage>
        <taxon>Eukaryota</taxon>
        <taxon>Metazoa</taxon>
        <taxon>Ecdysozoa</taxon>
        <taxon>Nematoda</taxon>
        <taxon>Chromadorea</taxon>
        <taxon>Rhabditida</taxon>
        <taxon>Rhabditina</taxon>
        <taxon>Rhabditomorpha</taxon>
        <taxon>Strongyloidea</taxon>
        <taxon>Strongylidae</taxon>
        <taxon>Oesophagostomum</taxon>
    </lineage>
</organism>
<evidence type="ECO:0000313" key="7">
    <source>
        <dbReference type="Proteomes" id="UP000053660"/>
    </source>
</evidence>